<name>A0A922FLG7_CARIL</name>
<accession>A0A922FLG7</accession>
<keyword evidence="1" id="KW-0472">Membrane</keyword>
<evidence type="ECO:0000256" key="1">
    <source>
        <dbReference type="SAM" id="Phobius"/>
    </source>
</evidence>
<keyword evidence="1" id="KW-0812">Transmembrane</keyword>
<dbReference type="AlphaFoldDB" id="A0A922FLG7"/>
<gene>
    <name evidence="2" type="ORF">I3842_03G160200</name>
</gene>
<evidence type="ECO:0000313" key="2">
    <source>
        <dbReference type="EMBL" id="KAG6722447.1"/>
    </source>
</evidence>
<proteinExistence type="predicted"/>
<dbReference type="Proteomes" id="UP000811246">
    <property type="component" value="Chromosome 3"/>
</dbReference>
<keyword evidence="1" id="KW-1133">Transmembrane helix</keyword>
<organism evidence="2 3">
    <name type="scientific">Carya illinoinensis</name>
    <name type="common">Pecan</name>
    <dbReference type="NCBI Taxonomy" id="32201"/>
    <lineage>
        <taxon>Eukaryota</taxon>
        <taxon>Viridiplantae</taxon>
        <taxon>Streptophyta</taxon>
        <taxon>Embryophyta</taxon>
        <taxon>Tracheophyta</taxon>
        <taxon>Spermatophyta</taxon>
        <taxon>Magnoliopsida</taxon>
        <taxon>eudicotyledons</taxon>
        <taxon>Gunneridae</taxon>
        <taxon>Pentapetalae</taxon>
        <taxon>rosids</taxon>
        <taxon>fabids</taxon>
        <taxon>Fagales</taxon>
        <taxon>Juglandaceae</taxon>
        <taxon>Carya</taxon>
    </lineage>
</organism>
<dbReference type="EMBL" id="CM031827">
    <property type="protein sequence ID" value="KAG6722447.1"/>
    <property type="molecule type" value="Genomic_DNA"/>
</dbReference>
<feature type="transmembrane region" description="Helical" evidence="1">
    <location>
        <begin position="52"/>
        <end position="70"/>
    </location>
</feature>
<comment type="caution">
    <text evidence="2">The sequence shown here is derived from an EMBL/GenBank/DDBJ whole genome shotgun (WGS) entry which is preliminary data.</text>
</comment>
<sequence>MRTFLPLLLNRFVDFFSHLPRLCKFWKIRLFGNQLHLPKITACSHRLKSGNLIFSSLLLFSILTFLTGISPKLTELWRTR</sequence>
<evidence type="ECO:0000313" key="3">
    <source>
        <dbReference type="Proteomes" id="UP000811246"/>
    </source>
</evidence>
<reference evidence="2" key="1">
    <citation type="submission" date="2021-01" db="EMBL/GenBank/DDBJ databases">
        <authorList>
            <person name="Lovell J.T."/>
            <person name="Bentley N."/>
            <person name="Bhattarai G."/>
            <person name="Jenkins J.W."/>
            <person name="Sreedasyam A."/>
            <person name="Alarcon Y."/>
            <person name="Bock C."/>
            <person name="Boston L."/>
            <person name="Carlson J."/>
            <person name="Cervantes K."/>
            <person name="Clermont K."/>
            <person name="Krom N."/>
            <person name="Kubenka K."/>
            <person name="Mamidi S."/>
            <person name="Mattison C."/>
            <person name="Monteros M."/>
            <person name="Pisani C."/>
            <person name="Plott C."/>
            <person name="Rajasekar S."/>
            <person name="Rhein H.S."/>
            <person name="Rohla C."/>
            <person name="Song M."/>
            <person name="Hilaire R.S."/>
            <person name="Shu S."/>
            <person name="Wells L."/>
            <person name="Wang X."/>
            <person name="Webber J."/>
            <person name="Heerema R.J."/>
            <person name="Klein P."/>
            <person name="Conner P."/>
            <person name="Grauke L."/>
            <person name="Grimwood J."/>
            <person name="Schmutz J."/>
            <person name="Randall J.J."/>
        </authorList>
    </citation>
    <scope>NUCLEOTIDE SEQUENCE</scope>
    <source>
        <tissue evidence="2">Leaf</tissue>
    </source>
</reference>
<protein>
    <submittedName>
        <fullName evidence="2">Uncharacterized protein</fullName>
    </submittedName>
</protein>